<feature type="region of interest" description="Disordered" evidence="6">
    <location>
        <begin position="391"/>
        <end position="448"/>
    </location>
</feature>
<evidence type="ECO:0000256" key="7">
    <source>
        <dbReference type="SAM" id="Phobius"/>
    </source>
</evidence>
<evidence type="ECO:0000313" key="10">
    <source>
        <dbReference type="EMBL" id="CAL1136310.1"/>
    </source>
</evidence>
<feature type="region of interest" description="Disordered" evidence="6">
    <location>
        <begin position="283"/>
        <end position="316"/>
    </location>
</feature>
<feature type="compositionally biased region" description="Polar residues" evidence="6">
    <location>
        <begin position="428"/>
        <end position="438"/>
    </location>
</feature>
<dbReference type="InterPro" id="IPR005821">
    <property type="entry name" value="Ion_trans_dom"/>
</dbReference>
<evidence type="ECO:0000259" key="8">
    <source>
        <dbReference type="PROSITE" id="PS50222"/>
    </source>
</evidence>
<dbReference type="InterPro" id="IPR018247">
    <property type="entry name" value="EF_Hand_1_Ca_BS"/>
</dbReference>
<name>A0A9P1C0M7_9DINO</name>
<dbReference type="EMBL" id="CAMXCT020000759">
    <property type="protein sequence ID" value="CAL1136310.1"/>
    <property type="molecule type" value="Genomic_DNA"/>
</dbReference>
<keyword evidence="3" id="KW-0106">Calcium</keyword>
<proteinExistence type="predicted"/>
<dbReference type="GO" id="GO:0005509">
    <property type="term" value="F:calcium ion binding"/>
    <property type="evidence" value="ECO:0007669"/>
    <property type="project" value="InterPro"/>
</dbReference>
<reference evidence="9" key="1">
    <citation type="submission" date="2022-10" db="EMBL/GenBank/DDBJ databases">
        <authorList>
            <person name="Chen Y."/>
            <person name="Dougan E. K."/>
            <person name="Chan C."/>
            <person name="Rhodes N."/>
            <person name="Thang M."/>
        </authorList>
    </citation>
    <scope>NUCLEOTIDE SEQUENCE</scope>
</reference>
<evidence type="ECO:0000256" key="4">
    <source>
        <dbReference type="ARBA" id="ARBA00022989"/>
    </source>
</evidence>
<dbReference type="InterPro" id="IPR002048">
    <property type="entry name" value="EF_hand_dom"/>
</dbReference>
<feature type="domain" description="EF-hand" evidence="8">
    <location>
        <begin position="157"/>
        <end position="192"/>
    </location>
</feature>
<dbReference type="EMBL" id="CAMXCT030000759">
    <property type="protein sequence ID" value="CAL4770247.1"/>
    <property type="molecule type" value="Genomic_DNA"/>
</dbReference>
<evidence type="ECO:0000313" key="12">
    <source>
        <dbReference type="Proteomes" id="UP001152797"/>
    </source>
</evidence>
<dbReference type="EMBL" id="CAMXCT010000759">
    <property type="protein sequence ID" value="CAI3982935.1"/>
    <property type="molecule type" value="Genomic_DNA"/>
</dbReference>
<feature type="transmembrane region" description="Helical" evidence="7">
    <location>
        <begin position="110"/>
        <end position="133"/>
    </location>
</feature>
<dbReference type="PANTHER" id="PTHR10037">
    <property type="entry name" value="VOLTAGE-GATED CATION CHANNEL CALCIUM AND SODIUM"/>
    <property type="match status" value="1"/>
</dbReference>
<dbReference type="PROSITE" id="PS00018">
    <property type="entry name" value="EF_HAND_1"/>
    <property type="match status" value="1"/>
</dbReference>
<accession>A0A9P1C0M7</accession>
<feature type="transmembrane region" description="Helical" evidence="7">
    <location>
        <begin position="7"/>
        <end position="28"/>
    </location>
</feature>
<keyword evidence="2 7" id="KW-0812">Transmembrane</keyword>
<protein>
    <submittedName>
        <fullName evidence="11">Voltage-dependent calcium channel type D subunit alpha-1</fullName>
    </submittedName>
</protein>
<dbReference type="Proteomes" id="UP001152797">
    <property type="component" value="Unassembled WGS sequence"/>
</dbReference>
<keyword evidence="4 7" id="KW-1133">Transmembrane helix</keyword>
<dbReference type="GO" id="GO:0005248">
    <property type="term" value="F:voltage-gated sodium channel activity"/>
    <property type="evidence" value="ECO:0007669"/>
    <property type="project" value="TreeGrafter"/>
</dbReference>
<dbReference type="InterPro" id="IPR011992">
    <property type="entry name" value="EF-hand-dom_pair"/>
</dbReference>
<dbReference type="GO" id="GO:0001518">
    <property type="term" value="C:voltage-gated sodium channel complex"/>
    <property type="evidence" value="ECO:0007669"/>
    <property type="project" value="TreeGrafter"/>
</dbReference>
<sequence>MFRLVRVVRALRFLISVPEFYLLITGLYSSIKAIVFGALMLVSVITFWAVISVEVLHPITSGMTWEDCDRCPDGFRGIFAAALTLFQQIVAGDSWGTISIPLVETAPWTAVLLFSILITISLGMLNLILAVIVERAAEARENDHEAKIKKKNQDCSRSMEDLAGICASMDENNNGMISYEELLKGYDEVGEFKRFMDLMDLKREDMATVFNVLDTGNTQEVLYLEFCQHLGNFFKRDPVIMHSLVKYSVMELRKLLEHDILHHMEHQSQMLRLLLRDRGLAEPTPKAAPMKADGHDSHDDHGSQGSHDGHGSQSLSNLSQELQVLEAELQPLLAKAQELVDSITVEAREDTIDIDQVAMDVQFHDISQRFQARISDAQRLQDRCSSLLQAPHAPQAPAPIGSDVHHRAQSPTAGKANNASNASNAKNTPSAPTGTSAKANRPGMSEAA</sequence>
<feature type="compositionally biased region" description="Basic and acidic residues" evidence="6">
    <location>
        <begin position="292"/>
        <end position="310"/>
    </location>
</feature>
<dbReference type="Gene3D" id="1.10.287.70">
    <property type="match status" value="1"/>
</dbReference>
<evidence type="ECO:0000256" key="5">
    <source>
        <dbReference type="ARBA" id="ARBA00023136"/>
    </source>
</evidence>
<evidence type="ECO:0000313" key="11">
    <source>
        <dbReference type="EMBL" id="CAL4770247.1"/>
    </source>
</evidence>
<dbReference type="Gene3D" id="1.10.238.10">
    <property type="entry name" value="EF-hand"/>
    <property type="match status" value="1"/>
</dbReference>
<feature type="transmembrane region" description="Helical" evidence="7">
    <location>
        <begin position="34"/>
        <end position="56"/>
    </location>
</feature>
<evidence type="ECO:0000313" key="9">
    <source>
        <dbReference type="EMBL" id="CAI3982935.1"/>
    </source>
</evidence>
<gene>
    <name evidence="9" type="ORF">C1SCF055_LOCUS10591</name>
</gene>
<comment type="subcellular location">
    <subcellularLocation>
        <location evidence="1">Membrane</location>
        <topology evidence="1">Multi-pass membrane protein</topology>
    </subcellularLocation>
</comment>
<evidence type="ECO:0000256" key="2">
    <source>
        <dbReference type="ARBA" id="ARBA00022692"/>
    </source>
</evidence>
<evidence type="ECO:0000256" key="1">
    <source>
        <dbReference type="ARBA" id="ARBA00004141"/>
    </source>
</evidence>
<dbReference type="OrthoDB" id="428593at2759"/>
<dbReference type="AlphaFoldDB" id="A0A9P1C0M7"/>
<reference evidence="10" key="2">
    <citation type="submission" date="2024-04" db="EMBL/GenBank/DDBJ databases">
        <authorList>
            <person name="Chen Y."/>
            <person name="Shah S."/>
            <person name="Dougan E. K."/>
            <person name="Thang M."/>
            <person name="Chan C."/>
        </authorList>
    </citation>
    <scope>NUCLEOTIDE SEQUENCE [LARGE SCALE GENOMIC DNA]</scope>
</reference>
<keyword evidence="5 7" id="KW-0472">Membrane</keyword>
<evidence type="ECO:0000256" key="3">
    <source>
        <dbReference type="ARBA" id="ARBA00022837"/>
    </source>
</evidence>
<dbReference type="InterPro" id="IPR043203">
    <property type="entry name" value="VGCC_Ca_Na"/>
</dbReference>
<organism evidence="9">
    <name type="scientific">Cladocopium goreaui</name>
    <dbReference type="NCBI Taxonomy" id="2562237"/>
    <lineage>
        <taxon>Eukaryota</taxon>
        <taxon>Sar</taxon>
        <taxon>Alveolata</taxon>
        <taxon>Dinophyceae</taxon>
        <taxon>Suessiales</taxon>
        <taxon>Symbiodiniaceae</taxon>
        <taxon>Cladocopium</taxon>
    </lineage>
</organism>
<dbReference type="PANTHER" id="PTHR10037:SF62">
    <property type="entry name" value="SODIUM CHANNEL PROTEIN 60E"/>
    <property type="match status" value="1"/>
</dbReference>
<dbReference type="SUPFAM" id="SSF47473">
    <property type="entry name" value="EF-hand"/>
    <property type="match status" value="1"/>
</dbReference>
<dbReference type="PROSITE" id="PS50222">
    <property type="entry name" value="EF_HAND_2"/>
    <property type="match status" value="1"/>
</dbReference>
<dbReference type="Pfam" id="PF00520">
    <property type="entry name" value="Ion_trans"/>
    <property type="match status" value="1"/>
</dbReference>
<feature type="compositionally biased region" description="Low complexity" evidence="6">
    <location>
        <begin position="413"/>
        <end position="427"/>
    </location>
</feature>
<comment type="caution">
    <text evidence="9">The sequence shown here is derived from an EMBL/GenBank/DDBJ whole genome shotgun (WGS) entry which is preliminary data.</text>
</comment>
<keyword evidence="12" id="KW-1185">Reference proteome</keyword>
<evidence type="ECO:0000256" key="6">
    <source>
        <dbReference type="SAM" id="MobiDB-lite"/>
    </source>
</evidence>
<feature type="transmembrane region" description="Helical" evidence="7">
    <location>
        <begin position="77"/>
        <end position="98"/>
    </location>
</feature>